<feature type="domain" description="Tc1-like transposase DDE" evidence="1">
    <location>
        <begin position="49"/>
        <end position="105"/>
    </location>
</feature>
<dbReference type="Proteomes" id="UP000245383">
    <property type="component" value="Unassembled WGS sequence"/>
</dbReference>
<name>A0A2T9YE50_9FUNG</name>
<organism evidence="2 3">
    <name type="scientific">Smittium simulii</name>
    <dbReference type="NCBI Taxonomy" id="133385"/>
    <lineage>
        <taxon>Eukaryota</taxon>
        <taxon>Fungi</taxon>
        <taxon>Fungi incertae sedis</taxon>
        <taxon>Zoopagomycota</taxon>
        <taxon>Kickxellomycotina</taxon>
        <taxon>Harpellomycetes</taxon>
        <taxon>Harpellales</taxon>
        <taxon>Legeriomycetaceae</taxon>
        <taxon>Smittium</taxon>
    </lineage>
</organism>
<reference evidence="2 3" key="1">
    <citation type="journal article" date="2018" name="MBio">
        <title>Comparative Genomics Reveals the Core Gene Toolbox for the Fungus-Insect Symbiosis.</title>
        <authorList>
            <person name="Wang Y."/>
            <person name="Stata M."/>
            <person name="Wang W."/>
            <person name="Stajich J.E."/>
            <person name="White M.M."/>
            <person name="Moncalvo J.M."/>
        </authorList>
    </citation>
    <scope>NUCLEOTIDE SEQUENCE [LARGE SCALE GENOMIC DNA]</scope>
    <source>
        <strain evidence="2 3">SWE-8-4</strain>
    </source>
</reference>
<keyword evidence="3" id="KW-1185">Reference proteome</keyword>
<proteinExistence type="predicted"/>
<evidence type="ECO:0000313" key="2">
    <source>
        <dbReference type="EMBL" id="PVU90613.1"/>
    </source>
</evidence>
<gene>
    <name evidence="2" type="ORF">BB561_004807</name>
</gene>
<sequence length="109" mass="13153">TYPMDTYGLLKFNFPYDFKPKNKNFDNNWHTQNNKIASKQRNEVPYFEKNPNAVLIMDNCRFHHRLDVKRVLIKKRIDFKFLTPYSPQLNSIEEVFGAIKARYIDMSQF</sequence>
<protein>
    <recommendedName>
        <fullName evidence="1">Tc1-like transposase DDE domain-containing protein</fullName>
    </recommendedName>
</protein>
<dbReference type="GO" id="GO:0003676">
    <property type="term" value="F:nucleic acid binding"/>
    <property type="evidence" value="ECO:0007669"/>
    <property type="project" value="InterPro"/>
</dbReference>
<dbReference type="OrthoDB" id="2195270at2759"/>
<comment type="caution">
    <text evidence="2">The sequence shown here is derived from an EMBL/GenBank/DDBJ whole genome shotgun (WGS) entry which is preliminary data.</text>
</comment>
<feature type="non-terminal residue" evidence="2">
    <location>
        <position position="1"/>
    </location>
</feature>
<evidence type="ECO:0000313" key="3">
    <source>
        <dbReference type="Proteomes" id="UP000245383"/>
    </source>
</evidence>
<accession>A0A2T9YE50</accession>
<dbReference type="InterPro" id="IPR038717">
    <property type="entry name" value="Tc1-like_DDE_dom"/>
</dbReference>
<dbReference type="InterPro" id="IPR036397">
    <property type="entry name" value="RNaseH_sf"/>
</dbReference>
<dbReference type="Gene3D" id="3.30.420.10">
    <property type="entry name" value="Ribonuclease H-like superfamily/Ribonuclease H"/>
    <property type="match status" value="1"/>
</dbReference>
<evidence type="ECO:0000259" key="1">
    <source>
        <dbReference type="Pfam" id="PF13358"/>
    </source>
</evidence>
<dbReference type="Pfam" id="PF13358">
    <property type="entry name" value="DDE_3"/>
    <property type="match status" value="1"/>
</dbReference>
<dbReference type="EMBL" id="MBFR01000248">
    <property type="protein sequence ID" value="PVU90613.1"/>
    <property type="molecule type" value="Genomic_DNA"/>
</dbReference>
<dbReference type="AlphaFoldDB" id="A0A2T9YE50"/>